<dbReference type="AlphaFoldDB" id="A0A3S3RJ34"/>
<gene>
    <name evidence="2" type="ORF">EPI11_12160</name>
</gene>
<name>A0A3S3RJ34_9FLAO</name>
<sequence length="149" mass="16897">MSKLSKLLAFEFEALKNELVTKYDEINIRVSGNWAENLEVEASKDSVTLWGPYSPDGRKPGKQPPSEAIEQWLKDKGIASRLEKEISITSLAYLIARKIGREGWKRQGTPLVRSVVTPERIQQIIDKISEDQLNDFTATILTYFKTTAL</sequence>
<dbReference type="Proteomes" id="UP000287527">
    <property type="component" value="Unassembled WGS sequence"/>
</dbReference>
<accession>A0A3S3RJ34</accession>
<comment type="caution">
    <text evidence="2">The sequence shown here is derived from an EMBL/GenBank/DDBJ whole genome shotgun (WGS) entry which is preliminary data.</text>
</comment>
<dbReference type="OrthoDB" id="1258601at2"/>
<organism evidence="2 3">
    <name type="scientific">Flavobacterium cerinum</name>
    <dbReference type="NCBI Taxonomy" id="2502784"/>
    <lineage>
        <taxon>Bacteria</taxon>
        <taxon>Pseudomonadati</taxon>
        <taxon>Bacteroidota</taxon>
        <taxon>Flavobacteriia</taxon>
        <taxon>Flavobacteriales</taxon>
        <taxon>Flavobacteriaceae</taxon>
        <taxon>Flavobacterium</taxon>
    </lineage>
</organism>
<evidence type="ECO:0000313" key="2">
    <source>
        <dbReference type="EMBL" id="RWW99699.1"/>
    </source>
</evidence>
<feature type="region of interest" description="Disordered" evidence="1">
    <location>
        <begin position="47"/>
        <end position="66"/>
    </location>
</feature>
<proteinExistence type="predicted"/>
<dbReference type="RefSeq" id="WP_128390248.1">
    <property type="nucleotide sequence ID" value="NZ_SBII01000008.1"/>
</dbReference>
<protein>
    <submittedName>
        <fullName evidence="2">Uncharacterized protein</fullName>
    </submittedName>
</protein>
<evidence type="ECO:0000313" key="3">
    <source>
        <dbReference type="Proteomes" id="UP000287527"/>
    </source>
</evidence>
<reference evidence="2 3" key="1">
    <citation type="submission" date="2019-01" db="EMBL/GenBank/DDBJ databases">
        <title>Flavobacterium sp. nov.,isolated from freshwater.</title>
        <authorList>
            <person name="Zhang R."/>
            <person name="Du Z.-J."/>
        </authorList>
    </citation>
    <scope>NUCLEOTIDE SEQUENCE [LARGE SCALE GENOMIC DNA]</scope>
    <source>
        <strain evidence="2 3">1E403</strain>
    </source>
</reference>
<dbReference type="EMBL" id="SBII01000008">
    <property type="protein sequence ID" value="RWW99699.1"/>
    <property type="molecule type" value="Genomic_DNA"/>
</dbReference>
<evidence type="ECO:0000256" key="1">
    <source>
        <dbReference type="SAM" id="MobiDB-lite"/>
    </source>
</evidence>
<keyword evidence="3" id="KW-1185">Reference proteome</keyword>